<keyword evidence="1" id="KW-0732">Signal</keyword>
<evidence type="ECO:0000313" key="3">
    <source>
        <dbReference type="Proteomes" id="UP001208567"/>
    </source>
</evidence>
<organism evidence="2 3">
    <name type="scientific">Clostridium omnivorum</name>
    <dbReference type="NCBI Taxonomy" id="1604902"/>
    <lineage>
        <taxon>Bacteria</taxon>
        <taxon>Bacillati</taxon>
        <taxon>Bacillota</taxon>
        <taxon>Clostridia</taxon>
        <taxon>Eubacteriales</taxon>
        <taxon>Clostridiaceae</taxon>
        <taxon>Clostridium</taxon>
    </lineage>
</organism>
<accession>A0ABQ5N4W6</accession>
<dbReference type="PANTHER" id="PTHR42967:SF1">
    <property type="entry name" value="MBL FOLD METALLO-HYDROLASE"/>
    <property type="match status" value="1"/>
</dbReference>
<keyword evidence="3" id="KW-1185">Reference proteome</keyword>
<gene>
    <name evidence="2" type="ORF">bsdE14_16720</name>
</gene>
<evidence type="ECO:0000313" key="2">
    <source>
        <dbReference type="EMBL" id="GLC30262.1"/>
    </source>
</evidence>
<reference evidence="2 3" key="1">
    <citation type="journal article" date="2024" name="Int. J. Syst. Evol. Microbiol.">
        <title>Clostridium omnivorum sp. nov., isolated from anoxic soil under the treatment of reductive soil disinfestation.</title>
        <authorList>
            <person name="Ueki A."/>
            <person name="Tonouchi A."/>
            <person name="Kaku N."/>
            <person name="Honma S."/>
            <person name="Ueki K."/>
        </authorList>
    </citation>
    <scope>NUCLEOTIDE SEQUENCE [LARGE SCALE GENOMIC DNA]</scope>
    <source>
        <strain evidence="2 3">E14</strain>
    </source>
</reference>
<dbReference type="Proteomes" id="UP001208567">
    <property type="component" value="Unassembled WGS sequence"/>
</dbReference>
<dbReference type="PANTHER" id="PTHR42967">
    <property type="entry name" value="METAL DEPENDENT HYDROLASE"/>
    <property type="match status" value="1"/>
</dbReference>
<feature type="signal peptide" evidence="1">
    <location>
        <begin position="1"/>
        <end position="28"/>
    </location>
</feature>
<dbReference type="InterPro" id="IPR036866">
    <property type="entry name" value="RibonucZ/Hydroxyglut_hydro"/>
</dbReference>
<name>A0ABQ5N4W6_9CLOT</name>
<dbReference type="Pfam" id="PF13483">
    <property type="entry name" value="Lactamase_B_3"/>
    <property type="match status" value="1"/>
</dbReference>
<sequence>MKKAFKKGYLFILSFALTIMMMGGVAFAGDSSSSFWKKSATIQWSGHSCFTITSERGTKVVTDPFPDGIGYTVPELRADIVTVSHDHFDHNNLAAVKSNFTAVRERGQFNIDGIKIKGTKTYHDTEGGALRGENTVYTYNIDGVNVCHLGDLGHELTQEQLKSIGKVDVLMIPVGGLYTIDAEAAAKVVNQLNPKVVIPMHYKTEVLIPDFGDVAPVDNFIAKMSGWQVSKVDTFAFNKADLMKSSQKKIVVLNYNK</sequence>
<dbReference type="EMBL" id="BRXR01000001">
    <property type="protein sequence ID" value="GLC30262.1"/>
    <property type="molecule type" value="Genomic_DNA"/>
</dbReference>
<dbReference type="SUPFAM" id="SSF56281">
    <property type="entry name" value="Metallo-hydrolase/oxidoreductase"/>
    <property type="match status" value="1"/>
</dbReference>
<feature type="chain" id="PRO_5046149011" evidence="1">
    <location>
        <begin position="29"/>
        <end position="257"/>
    </location>
</feature>
<dbReference type="RefSeq" id="WP_264849528.1">
    <property type="nucleotide sequence ID" value="NZ_BRXR01000001.1"/>
</dbReference>
<dbReference type="Gene3D" id="3.60.15.10">
    <property type="entry name" value="Ribonuclease Z/Hydroxyacylglutathione hydrolase-like"/>
    <property type="match status" value="1"/>
</dbReference>
<evidence type="ECO:0000256" key="1">
    <source>
        <dbReference type="SAM" id="SignalP"/>
    </source>
</evidence>
<comment type="caution">
    <text evidence="2">The sequence shown here is derived from an EMBL/GenBank/DDBJ whole genome shotgun (WGS) entry which is preliminary data.</text>
</comment>
<proteinExistence type="predicted"/>
<protein>
    <submittedName>
        <fullName evidence="2">MBL fold metallo-hydrolase</fullName>
    </submittedName>
</protein>